<name>A0A8C2ZN23_CYCLU</name>
<comment type="subcellular location">
    <subcellularLocation>
        <location evidence="1">Membrane</location>
    </subcellularLocation>
</comment>
<accession>A0A8C2ZN23</accession>
<evidence type="ECO:0000256" key="2">
    <source>
        <dbReference type="ARBA" id="ARBA00022729"/>
    </source>
</evidence>
<dbReference type="AlphaFoldDB" id="A0A8C2ZN23"/>
<dbReference type="Ensembl" id="ENSCLMT00005030976.1">
    <property type="protein sequence ID" value="ENSCLMP00005029633.1"/>
    <property type="gene ID" value="ENSCLMG00005014454.1"/>
</dbReference>
<evidence type="ECO:0000256" key="6">
    <source>
        <dbReference type="SAM" id="SignalP"/>
    </source>
</evidence>
<dbReference type="InterPro" id="IPR036179">
    <property type="entry name" value="Ig-like_dom_sf"/>
</dbReference>
<reference evidence="8" key="1">
    <citation type="submission" date="2025-08" db="UniProtKB">
        <authorList>
            <consortium name="Ensembl"/>
        </authorList>
    </citation>
    <scope>IDENTIFICATION</scope>
</reference>
<sequence length="275" mass="29711">PWVTLLFAVSLLHPCEAQGSRVTAVLVQEGEDLLLEAEYNNPEGFFIVWWRFNKTVNLVRFVPRIEPAVFPDFTGRIEFTGKGFSVKLKNLQLADSGVYTAEVGHYGGDRPLGDRPLGDRPLGDGTLAEYKVTVQAPVSPVKLSVVSVVSRSSASCDLTVNCSTQDSHISSTFTCVDGACSQEGGGGRSEVTTSGASLQVYLLNSSIVCHHSNQVHWTKDFKGTQHVCCQHAGSEAPSAGPSVYLVKIVVFSVGLIIMVAAVITVHLMEKLHKHK</sequence>
<feature type="signal peptide" evidence="6">
    <location>
        <begin position="1"/>
        <end position="17"/>
    </location>
</feature>
<dbReference type="InterPro" id="IPR013106">
    <property type="entry name" value="Ig_V-set"/>
</dbReference>
<dbReference type="InterPro" id="IPR015631">
    <property type="entry name" value="CD2/SLAM_rcpt"/>
</dbReference>
<dbReference type="InterPro" id="IPR003599">
    <property type="entry name" value="Ig_sub"/>
</dbReference>
<evidence type="ECO:0000256" key="5">
    <source>
        <dbReference type="SAM" id="Phobius"/>
    </source>
</evidence>
<dbReference type="SMART" id="SM00409">
    <property type="entry name" value="IG"/>
    <property type="match status" value="1"/>
</dbReference>
<evidence type="ECO:0000313" key="8">
    <source>
        <dbReference type="Ensembl" id="ENSCLMP00005029633.1"/>
    </source>
</evidence>
<feature type="domain" description="Immunoglobulin" evidence="7">
    <location>
        <begin position="22"/>
        <end position="135"/>
    </location>
</feature>
<protein>
    <recommendedName>
        <fullName evidence="7">Immunoglobulin domain-containing protein</fullName>
    </recommendedName>
</protein>
<keyword evidence="2 6" id="KW-0732">Signal</keyword>
<evidence type="ECO:0000256" key="4">
    <source>
        <dbReference type="ARBA" id="ARBA00023180"/>
    </source>
</evidence>
<dbReference type="GeneTree" id="ENSGT01020000230849"/>
<keyword evidence="4" id="KW-0325">Glycoprotein</keyword>
<dbReference type="SUPFAM" id="SSF48726">
    <property type="entry name" value="Immunoglobulin"/>
    <property type="match status" value="1"/>
</dbReference>
<evidence type="ECO:0000313" key="9">
    <source>
        <dbReference type="Proteomes" id="UP000694565"/>
    </source>
</evidence>
<keyword evidence="5" id="KW-1133">Transmembrane helix</keyword>
<dbReference type="Pfam" id="PF07686">
    <property type="entry name" value="V-set"/>
    <property type="match status" value="1"/>
</dbReference>
<evidence type="ECO:0000256" key="3">
    <source>
        <dbReference type="ARBA" id="ARBA00023136"/>
    </source>
</evidence>
<keyword evidence="3 5" id="KW-0472">Membrane</keyword>
<evidence type="ECO:0000256" key="1">
    <source>
        <dbReference type="ARBA" id="ARBA00004370"/>
    </source>
</evidence>
<keyword evidence="5" id="KW-0812">Transmembrane</keyword>
<evidence type="ECO:0000259" key="7">
    <source>
        <dbReference type="SMART" id="SM00409"/>
    </source>
</evidence>
<proteinExistence type="predicted"/>
<dbReference type="Proteomes" id="UP000694565">
    <property type="component" value="Unplaced"/>
</dbReference>
<dbReference type="GO" id="GO:0016020">
    <property type="term" value="C:membrane"/>
    <property type="evidence" value="ECO:0007669"/>
    <property type="project" value="UniProtKB-SubCell"/>
</dbReference>
<organism evidence="8 9">
    <name type="scientific">Cyclopterus lumpus</name>
    <name type="common">Lumpsucker</name>
    <dbReference type="NCBI Taxonomy" id="8103"/>
    <lineage>
        <taxon>Eukaryota</taxon>
        <taxon>Metazoa</taxon>
        <taxon>Chordata</taxon>
        <taxon>Craniata</taxon>
        <taxon>Vertebrata</taxon>
        <taxon>Euteleostomi</taxon>
        <taxon>Actinopterygii</taxon>
        <taxon>Neopterygii</taxon>
        <taxon>Teleostei</taxon>
        <taxon>Neoteleostei</taxon>
        <taxon>Acanthomorphata</taxon>
        <taxon>Eupercaria</taxon>
        <taxon>Perciformes</taxon>
        <taxon>Cottioidei</taxon>
        <taxon>Cottales</taxon>
        <taxon>Cyclopteridae</taxon>
        <taxon>Cyclopterus</taxon>
    </lineage>
</organism>
<dbReference type="PANTHER" id="PTHR12080">
    <property type="entry name" value="SIGNALING LYMPHOCYTIC ACTIVATION MOLECULE"/>
    <property type="match status" value="1"/>
</dbReference>
<feature type="transmembrane region" description="Helical" evidence="5">
    <location>
        <begin position="244"/>
        <end position="268"/>
    </location>
</feature>
<keyword evidence="9" id="KW-1185">Reference proteome</keyword>
<feature type="chain" id="PRO_5034144980" description="Immunoglobulin domain-containing protein" evidence="6">
    <location>
        <begin position="18"/>
        <end position="275"/>
    </location>
</feature>
<dbReference type="Gene3D" id="2.60.40.10">
    <property type="entry name" value="Immunoglobulins"/>
    <property type="match status" value="1"/>
</dbReference>
<dbReference type="InterPro" id="IPR013783">
    <property type="entry name" value="Ig-like_fold"/>
</dbReference>
<dbReference type="PANTHER" id="PTHR12080:SF80">
    <property type="entry name" value="IMMUNOGLOBULIN V-SET DOMAIN-CONTAINING PROTEIN"/>
    <property type="match status" value="1"/>
</dbReference>
<reference evidence="8" key="2">
    <citation type="submission" date="2025-09" db="UniProtKB">
        <authorList>
            <consortium name="Ensembl"/>
        </authorList>
    </citation>
    <scope>IDENTIFICATION</scope>
</reference>